<dbReference type="InterPro" id="IPR033452">
    <property type="entry name" value="GH30_C"/>
</dbReference>
<dbReference type="SUPFAM" id="SSF51445">
    <property type="entry name" value="(Trans)glycosidases"/>
    <property type="match status" value="1"/>
</dbReference>
<dbReference type="GO" id="GO:0016020">
    <property type="term" value="C:membrane"/>
    <property type="evidence" value="ECO:0007669"/>
    <property type="project" value="GOC"/>
</dbReference>
<evidence type="ECO:0000313" key="7">
    <source>
        <dbReference type="EMBL" id="GII76762.1"/>
    </source>
</evidence>
<evidence type="ECO:0000313" key="8">
    <source>
        <dbReference type="Proteomes" id="UP000655287"/>
    </source>
</evidence>
<dbReference type="InterPro" id="IPR039514">
    <property type="entry name" value="6GAL-like"/>
</dbReference>
<keyword evidence="8" id="KW-1185">Reference proteome</keyword>
<dbReference type="PANTHER" id="PTHR11069">
    <property type="entry name" value="GLUCOSYLCERAMIDASE"/>
    <property type="match status" value="1"/>
</dbReference>
<feature type="domain" description="Glycosyl hydrolase family 30 beta sandwich" evidence="6">
    <location>
        <begin position="368"/>
        <end position="447"/>
    </location>
</feature>
<protein>
    <submittedName>
        <fullName evidence="7">Xylanase</fullName>
    </submittedName>
</protein>
<gene>
    <name evidence="7" type="ORF">Sru01_17440</name>
</gene>
<evidence type="ECO:0000259" key="6">
    <source>
        <dbReference type="Pfam" id="PF17189"/>
    </source>
</evidence>
<evidence type="ECO:0000256" key="1">
    <source>
        <dbReference type="ARBA" id="ARBA00005382"/>
    </source>
</evidence>
<dbReference type="GO" id="GO:0006680">
    <property type="term" value="P:glucosylceramide catabolic process"/>
    <property type="evidence" value="ECO:0007669"/>
    <property type="project" value="TreeGrafter"/>
</dbReference>
<keyword evidence="2 4" id="KW-0732">Signal</keyword>
<accession>A0A919R485</accession>
<proteinExistence type="inferred from homology"/>
<dbReference type="EMBL" id="BOOU01000026">
    <property type="protein sequence ID" value="GII76762.1"/>
    <property type="molecule type" value="Genomic_DNA"/>
</dbReference>
<comment type="similarity">
    <text evidence="1">Belongs to the glycosyl hydrolase 30 family.</text>
</comment>
<dbReference type="InterPro" id="IPR001139">
    <property type="entry name" value="Glyco_hydro_30"/>
</dbReference>
<dbReference type="RefSeq" id="WP_203983388.1">
    <property type="nucleotide sequence ID" value="NZ_BOOU01000026.1"/>
</dbReference>
<dbReference type="Gene3D" id="3.20.20.80">
    <property type="entry name" value="Glycosidases"/>
    <property type="match status" value="1"/>
</dbReference>
<feature type="signal peptide" evidence="4">
    <location>
        <begin position="1"/>
        <end position="20"/>
    </location>
</feature>
<comment type="caution">
    <text evidence="7">The sequence shown here is derived from an EMBL/GenBank/DDBJ whole genome shotgun (WGS) entry which is preliminary data.</text>
</comment>
<evidence type="ECO:0000259" key="5">
    <source>
        <dbReference type="Pfam" id="PF14587"/>
    </source>
</evidence>
<evidence type="ECO:0000256" key="4">
    <source>
        <dbReference type="SAM" id="SignalP"/>
    </source>
</evidence>
<evidence type="ECO:0000256" key="3">
    <source>
        <dbReference type="ARBA" id="ARBA00022801"/>
    </source>
</evidence>
<dbReference type="GO" id="GO:0045493">
    <property type="term" value="P:xylan catabolic process"/>
    <property type="evidence" value="ECO:0007669"/>
    <property type="project" value="UniProtKB-KW"/>
</dbReference>
<keyword evidence="7" id="KW-0326">Glycosidase</keyword>
<sequence>MRKKHLIAAVLLVAPLIAQAQPAAADAVTIDIQDGTRYQKIDGFGVSTAFRRNELIKALPADKQQEILDLWFSKDKGAALSILRLGIGSRPEGVPYDQMVSIQPEDPGGPTAPPKYVWTGDDNSQVWMVKAARKYGVKRFFADAWSAPGYMKDNGDARNGGKLLPEWQQAYANYLIEYARFYRKEGIKLTELGFTNEPDWTASYESMRFTPEEAVAFVKVLGPLARAAGVNLVCCDSFGWNEAKAYSAAIEADPEARRWVKIHTGHAYASPVTSPLPTNRNTWMSEWGPGGSVWNEAWDDDSEQDGMTVAEAINDALTLGNTSAYIFWLGASAGATRAFIQVDTANQTYHVSKRLWAMAAYSRFIRPGAVRLGATSSDAGLKVSAFRNADGSKVIELLNTGTSALTWDKIKGHGRAKAYVTDENNAVAPIPLHGKSVTIAPRAITTIVLR</sequence>
<name>A0A919R485_9ACTN</name>
<dbReference type="PANTHER" id="PTHR11069:SF23">
    <property type="entry name" value="LYSOSOMAL ACID GLUCOSYLCERAMIDASE"/>
    <property type="match status" value="1"/>
</dbReference>
<evidence type="ECO:0000256" key="2">
    <source>
        <dbReference type="ARBA" id="ARBA00022729"/>
    </source>
</evidence>
<feature type="domain" description="Endo-beta-1,6-galactanase-like" evidence="5">
    <location>
        <begin position="28"/>
        <end position="229"/>
    </location>
</feature>
<keyword evidence="3 7" id="KW-0378">Hydrolase</keyword>
<dbReference type="GO" id="GO:0004348">
    <property type="term" value="F:glucosylceramidase activity"/>
    <property type="evidence" value="ECO:0007669"/>
    <property type="project" value="InterPro"/>
</dbReference>
<keyword evidence="7" id="KW-0119">Carbohydrate metabolism</keyword>
<keyword evidence="7" id="KW-0858">Xylan degradation</keyword>
<dbReference type="Proteomes" id="UP000655287">
    <property type="component" value="Unassembled WGS sequence"/>
</dbReference>
<dbReference type="AlphaFoldDB" id="A0A919R485"/>
<dbReference type="InterPro" id="IPR017853">
    <property type="entry name" value="GH"/>
</dbReference>
<organism evidence="7 8">
    <name type="scientific">Sphaerisporangium rufum</name>
    <dbReference type="NCBI Taxonomy" id="1381558"/>
    <lineage>
        <taxon>Bacteria</taxon>
        <taxon>Bacillati</taxon>
        <taxon>Actinomycetota</taxon>
        <taxon>Actinomycetes</taxon>
        <taxon>Streptosporangiales</taxon>
        <taxon>Streptosporangiaceae</taxon>
        <taxon>Sphaerisporangium</taxon>
    </lineage>
</organism>
<keyword evidence="7" id="KW-0624">Polysaccharide degradation</keyword>
<dbReference type="Pfam" id="PF14587">
    <property type="entry name" value="Glyco_hydr_30_2"/>
    <property type="match status" value="1"/>
</dbReference>
<dbReference type="Gene3D" id="2.60.40.1180">
    <property type="entry name" value="Golgi alpha-mannosidase II"/>
    <property type="match status" value="1"/>
</dbReference>
<reference evidence="7" key="1">
    <citation type="submission" date="2021-01" db="EMBL/GenBank/DDBJ databases">
        <title>Whole genome shotgun sequence of Sphaerisporangium rufum NBRC 109079.</title>
        <authorList>
            <person name="Komaki H."/>
            <person name="Tamura T."/>
        </authorList>
    </citation>
    <scope>NUCLEOTIDE SEQUENCE</scope>
    <source>
        <strain evidence="7">NBRC 109079</strain>
    </source>
</reference>
<dbReference type="Pfam" id="PF17189">
    <property type="entry name" value="Glyco_hydro_30C"/>
    <property type="match status" value="1"/>
</dbReference>
<feature type="chain" id="PRO_5039611815" evidence="4">
    <location>
        <begin position="21"/>
        <end position="450"/>
    </location>
</feature>
<dbReference type="InterPro" id="IPR013780">
    <property type="entry name" value="Glyco_hydro_b"/>
</dbReference>